<evidence type="ECO:0000313" key="11">
    <source>
        <dbReference type="EMBL" id="CAD2158856.1"/>
    </source>
</evidence>
<dbReference type="InterPro" id="IPR024079">
    <property type="entry name" value="MetalloPept_cat_dom_sf"/>
</dbReference>
<sequence length="877" mass="101010">MLPSPFTNSFSHPFHKLTTCSVTNLPNCSSNILRFYLLVFVSSQNFLSLTGSPSMRNGASILADDINVNKEIHRPIYESSVHKRTKTTPSSNNSNTPLSLVEEHPLFQQQRQNDPFPPNREESQQENSVNNVVEVDASPGFVKAAELLKNSIDERVDPCDDFFDFACGKWVANNPIPDDLTSYGHFSELREKVNHEMKTLFESPEEPTSVAIKNLKSLYYGCMNTEDLNRRNSSELLSRAAKFGHWPIISPNKWKEEKFDLTDLLVHVGRSRAIDVFVDVYVSLDQKNATRRLLNFDQGGLGLGASARDYYLNDTRYGNQMAAYKRYMIEKISSFARDAGTYQSDPDYIPNEVEKIINFEREFARILTPDEDRRNFTKMYNLHHLSEMQKIFNLMNWTKYFDWLVPSEMHEYLKSDPEIILAEPEYFDRLTKLLNSTPNNVLANYIFWRFASSWSFQLDERYDDIQQHFLKAFLGKKAKSPRWKDCASAASSRMSYASGAMYVRAHFDRSSKEAALAMIEDLRASFKAMLAVNDWMDPGTKEYALIKAEQMLSLIGYPDFLYNDTQLDDYYKNFDLHPNDHYALQVEKASIWSQRKAFRRLIEPVDREEFGTSSAVVNAFYSGVKNAITFPAAILQAPFFDRDFPKATNYGCIGAVIGHEITHGFDDQGAQFDGRGNLKDWWDPLTQKRFVERKKCIIDQYSAFSVPQTGLKVNGILTQGENIADNGGIKQAYAAYQAYLRKHGQEKRLPGLEKYNNEQLFFISYAQTWCGHTKPETLIRQLLTDPHSPYRYRVNGVVVNQPEFTNAFKCQEGAAMRYSEERRCSVWIPFIHFLSCPLHSLSIFMPCPFFKFFFCKIFFLPYFLNPSPSVAILFSSN</sequence>
<evidence type="ECO:0000256" key="2">
    <source>
        <dbReference type="ARBA" id="ARBA00007357"/>
    </source>
</evidence>
<dbReference type="EMBL" id="CAJEWN010000072">
    <property type="protein sequence ID" value="CAD2158856.1"/>
    <property type="molecule type" value="Genomic_DNA"/>
</dbReference>
<evidence type="ECO:0000256" key="1">
    <source>
        <dbReference type="ARBA" id="ARBA00001947"/>
    </source>
</evidence>
<dbReference type="GO" id="GO:0005886">
    <property type="term" value="C:plasma membrane"/>
    <property type="evidence" value="ECO:0007669"/>
    <property type="project" value="TreeGrafter"/>
</dbReference>
<feature type="region of interest" description="Disordered" evidence="8">
    <location>
        <begin position="77"/>
        <end position="129"/>
    </location>
</feature>
<evidence type="ECO:0000256" key="6">
    <source>
        <dbReference type="ARBA" id="ARBA00022833"/>
    </source>
</evidence>
<dbReference type="Proteomes" id="UP000580250">
    <property type="component" value="Unassembled WGS sequence"/>
</dbReference>
<comment type="caution">
    <text evidence="11">The sequence shown here is derived from an EMBL/GenBank/DDBJ whole genome shotgun (WGS) entry which is preliminary data.</text>
</comment>
<protein>
    <submittedName>
        <fullName evidence="11">Uncharacterized protein</fullName>
    </submittedName>
</protein>
<evidence type="ECO:0000259" key="10">
    <source>
        <dbReference type="Pfam" id="PF05649"/>
    </source>
</evidence>
<dbReference type="PANTHER" id="PTHR11733">
    <property type="entry name" value="ZINC METALLOPROTEASE FAMILY M13 NEPRILYSIN-RELATED"/>
    <property type="match status" value="1"/>
</dbReference>
<name>A0A6V7UIH8_MELEN</name>
<dbReference type="CDD" id="cd08662">
    <property type="entry name" value="M13"/>
    <property type="match status" value="1"/>
</dbReference>
<dbReference type="InterPro" id="IPR018497">
    <property type="entry name" value="Peptidase_M13_C"/>
</dbReference>
<proteinExistence type="inferred from homology"/>
<keyword evidence="7" id="KW-0482">Metalloprotease</keyword>
<dbReference type="InterPro" id="IPR042089">
    <property type="entry name" value="Peptidase_M13_dom_2"/>
</dbReference>
<dbReference type="PANTHER" id="PTHR11733:SF237">
    <property type="entry name" value="NEPRILYSIN-LIKE 4"/>
    <property type="match status" value="1"/>
</dbReference>
<evidence type="ECO:0000313" key="12">
    <source>
        <dbReference type="Proteomes" id="UP000580250"/>
    </source>
</evidence>
<dbReference type="GO" id="GO:0016485">
    <property type="term" value="P:protein processing"/>
    <property type="evidence" value="ECO:0007669"/>
    <property type="project" value="TreeGrafter"/>
</dbReference>
<dbReference type="Gene3D" id="1.10.1380.10">
    <property type="entry name" value="Neutral endopeptidase , domain2"/>
    <property type="match status" value="1"/>
</dbReference>
<keyword evidence="6" id="KW-0862">Zinc</keyword>
<evidence type="ECO:0000256" key="5">
    <source>
        <dbReference type="ARBA" id="ARBA00022801"/>
    </source>
</evidence>
<dbReference type="Pfam" id="PF01431">
    <property type="entry name" value="Peptidase_M13"/>
    <property type="match status" value="1"/>
</dbReference>
<dbReference type="PRINTS" id="PR00786">
    <property type="entry name" value="NEPRILYSIN"/>
</dbReference>
<dbReference type="Gene3D" id="3.40.390.10">
    <property type="entry name" value="Collagenase (Catalytic Domain)"/>
    <property type="match status" value="1"/>
</dbReference>
<dbReference type="Pfam" id="PF05649">
    <property type="entry name" value="Peptidase_M13_N"/>
    <property type="match status" value="1"/>
</dbReference>
<dbReference type="GO" id="GO:0004222">
    <property type="term" value="F:metalloendopeptidase activity"/>
    <property type="evidence" value="ECO:0007669"/>
    <property type="project" value="InterPro"/>
</dbReference>
<feature type="domain" description="Peptidase M13 C-terminal" evidence="9">
    <location>
        <begin position="618"/>
        <end position="824"/>
    </location>
</feature>
<keyword evidence="4" id="KW-0479">Metal-binding</keyword>
<gene>
    <name evidence="11" type="ORF">MENT_LOCUS13385</name>
</gene>
<dbReference type="SUPFAM" id="SSF55486">
    <property type="entry name" value="Metalloproteases ('zincins'), catalytic domain"/>
    <property type="match status" value="1"/>
</dbReference>
<evidence type="ECO:0000256" key="4">
    <source>
        <dbReference type="ARBA" id="ARBA00022723"/>
    </source>
</evidence>
<comment type="similarity">
    <text evidence="2">Belongs to the peptidase M13 family.</text>
</comment>
<dbReference type="OrthoDB" id="6475849at2759"/>
<keyword evidence="5" id="KW-0378">Hydrolase</keyword>
<comment type="cofactor">
    <cofactor evidence="1">
        <name>Zn(2+)</name>
        <dbReference type="ChEBI" id="CHEBI:29105"/>
    </cofactor>
</comment>
<accession>A0A6V7UIH8</accession>
<reference evidence="11 12" key="1">
    <citation type="submission" date="2020-08" db="EMBL/GenBank/DDBJ databases">
        <authorList>
            <person name="Koutsovoulos G."/>
            <person name="Danchin GJ E."/>
        </authorList>
    </citation>
    <scope>NUCLEOTIDE SEQUENCE [LARGE SCALE GENOMIC DNA]</scope>
</reference>
<evidence type="ECO:0000256" key="8">
    <source>
        <dbReference type="SAM" id="MobiDB-lite"/>
    </source>
</evidence>
<evidence type="ECO:0000256" key="7">
    <source>
        <dbReference type="ARBA" id="ARBA00023049"/>
    </source>
</evidence>
<dbReference type="InterPro" id="IPR008753">
    <property type="entry name" value="Peptidase_M13_N"/>
</dbReference>
<dbReference type="AlphaFoldDB" id="A0A6V7UIH8"/>
<dbReference type="InterPro" id="IPR000718">
    <property type="entry name" value="Peptidase_M13"/>
</dbReference>
<evidence type="ECO:0000256" key="3">
    <source>
        <dbReference type="ARBA" id="ARBA00022670"/>
    </source>
</evidence>
<feature type="domain" description="Peptidase M13 N-terminal" evidence="10">
    <location>
        <begin position="158"/>
        <end position="558"/>
    </location>
</feature>
<dbReference type="GO" id="GO:0046872">
    <property type="term" value="F:metal ion binding"/>
    <property type="evidence" value="ECO:0007669"/>
    <property type="project" value="UniProtKB-KW"/>
</dbReference>
<dbReference type="PROSITE" id="PS51885">
    <property type="entry name" value="NEPRILYSIN"/>
    <property type="match status" value="1"/>
</dbReference>
<evidence type="ECO:0000259" key="9">
    <source>
        <dbReference type="Pfam" id="PF01431"/>
    </source>
</evidence>
<feature type="compositionally biased region" description="Low complexity" evidence="8">
    <location>
        <begin position="87"/>
        <end position="100"/>
    </location>
</feature>
<keyword evidence="3" id="KW-0645">Protease</keyword>
<organism evidence="11 12">
    <name type="scientific">Meloidogyne enterolobii</name>
    <name type="common">Root-knot nematode worm</name>
    <name type="synonym">Meloidogyne mayaguensis</name>
    <dbReference type="NCBI Taxonomy" id="390850"/>
    <lineage>
        <taxon>Eukaryota</taxon>
        <taxon>Metazoa</taxon>
        <taxon>Ecdysozoa</taxon>
        <taxon>Nematoda</taxon>
        <taxon>Chromadorea</taxon>
        <taxon>Rhabditida</taxon>
        <taxon>Tylenchina</taxon>
        <taxon>Tylenchomorpha</taxon>
        <taxon>Tylenchoidea</taxon>
        <taxon>Meloidogynidae</taxon>
        <taxon>Meloidogyninae</taxon>
        <taxon>Meloidogyne</taxon>
    </lineage>
</organism>